<dbReference type="Proteomes" id="UP001500791">
    <property type="component" value="Unassembled WGS sequence"/>
</dbReference>
<dbReference type="InterPro" id="IPR009228">
    <property type="entry name" value="Capsid_scaffold_GpO"/>
</dbReference>
<name>A0ABN0YGP1_9CAUL</name>
<protein>
    <submittedName>
        <fullName evidence="2">GPO family capsid scaffolding protein</fullName>
    </submittedName>
</protein>
<keyword evidence="3" id="KW-1185">Reference proteome</keyword>
<evidence type="ECO:0000256" key="1">
    <source>
        <dbReference type="SAM" id="MobiDB-lite"/>
    </source>
</evidence>
<dbReference type="Pfam" id="PF05929">
    <property type="entry name" value="Phage_GPO"/>
    <property type="match status" value="1"/>
</dbReference>
<sequence>MADKTANKSRFFRVAVEGATASDGRTIERAWLEQAAASYDRETYAARVNMEHIRGYTGDGPFKAYGDVLAARVQEDTIRIDGKDEKRLALYAQIDPTDELVTFNKARQKIFTSIEIEPNFSNTGKAYLMGLAVTDSPASLGTEALQFSHSGSNGFAKTLKAELDSRKKHPTCIFSALEETSFELEQASEPTETALDKIANAFARALGLGGDAPANTTVAQPASIQASTQTPAQASGDNVQLASALKDFSTQIGKVITDGQQDTNARFARLETQFNALKTDLENTPENGYRTRPLHAGGDGLELTDC</sequence>
<accession>A0ABN0YGP1</accession>
<evidence type="ECO:0000313" key="3">
    <source>
        <dbReference type="Proteomes" id="UP001500791"/>
    </source>
</evidence>
<evidence type="ECO:0000313" key="2">
    <source>
        <dbReference type="EMBL" id="GAA0394903.1"/>
    </source>
</evidence>
<gene>
    <name evidence="2" type="ORF">GCM10009093_21870</name>
</gene>
<dbReference type="RefSeq" id="WP_167177623.1">
    <property type="nucleotide sequence ID" value="NZ_BAAAEJ010000007.1"/>
</dbReference>
<feature type="region of interest" description="Disordered" evidence="1">
    <location>
        <begin position="280"/>
        <end position="306"/>
    </location>
</feature>
<comment type="caution">
    <text evidence="2">The sequence shown here is derived from an EMBL/GenBank/DDBJ whole genome shotgun (WGS) entry which is preliminary data.</text>
</comment>
<organism evidence="2 3">
    <name type="scientific">Brevundimonas terrae</name>
    <dbReference type="NCBI Taxonomy" id="363631"/>
    <lineage>
        <taxon>Bacteria</taxon>
        <taxon>Pseudomonadati</taxon>
        <taxon>Pseudomonadota</taxon>
        <taxon>Alphaproteobacteria</taxon>
        <taxon>Caulobacterales</taxon>
        <taxon>Caulobacteraceae</taxon>
        <taxon>Brevundimonas</taxon>
    </lineage>
</organism>
<reference evidence="2 3" key="1">
    <citation type="journal article" date="2019" name="Int. J. Syst. Evol. Microbiol.">
        <title>The Global Catalogue of Microorganisms (GCM) 10K type strain sequencing project: providing services to taxonomists for standard genome sequencing and annotation.</title>
        <authorList>
            <consortium name="The Broad Institute Genomics Platform"/>
            <consortium name="The Broad Institute Genome Sequencing Center for Infectious Disease"/>
            <person name="Wu L."/>
            <person name="Ma J."/>
        </authorList>
    </citation>
    <scope>NUCLEOTIDE SEQUENCE [LARGE SCALE GENOMIC DNA]</scope>
    <source>
        <strain evidence="2 3">JCM 13476</strain>
    </source>
</reference>
<dbReference type="EMBL" id="BAAAEJ010000007">
    <property type="protein sequence ID" value="GAA0394903.1"/>
    <property type="molecule type" value="Genomic_DNA"/>
</dbReference>
<proteinExistence type="predicted"/>